<accession>A0A3B1C2M6</accession>
<keyword evidence="1" id="KW-0472">Membrane</keyword>
<feature type="transmembrane region" description="Helical" evidence="1">
    <location>
        <begin position="16"/>
        <end position="34"/>
    </location>
</feature>
<reference evidence="2" key="1">
    <citation type="submission" date="2018-06" db="EMBL/GenBank/DDBJ databases">
        <authorList>
            <person name="Zhirakovskaya E."/>
        </authorList>
    </citation>
    <scope>NUCLEOTIDE SEQUENCE</scope>
</reference>
<proteinExistence type="predicted"/>
<keyword evidence="1" id="KW-0812">Transmembrane</keyword>
<feature type="transmembrane region" description="Helical" evidence="1">
    <location>
        <begin position="46"/>
        <end position="64"/>
    </location>
</feature>
<keyword evidence="1" id="KW-1133">Transmembrane helix</keyword>
<feature type="transmembrane region" description="Helical" evidence="1">
    <location>
        <begin position="70"/>
        <end position="89"/>
    </location>
</feature>
<dbReference type="AlphaFoldDB" id="A0A3B1C2M6"/>
<evidence type="ECO:0000256" key="1">
    <source>
        <dbReference type="SAM" id="Phobius"/>
    </source>
</evidence>
<organism evidence="2">
    <name type="scientific">hydrothermal vent metagenome</name>
    <dbReference type="NCBI Taxonomy" id="652676"/>
    <lineage>
        <taxon>unclassified sequences</taxon>
        <taxon>metagenomes</taxon>
        <taxon>ecological metagenomes</taxon>
    </lineage>
</organism>
<dbReference type="EMBL" id="UOFX01000081">
    <property type="protein sequence ID" value="VAX11157.1"/>
    <property type="molecule type" value="Genomic_DNA"/>
</dbReference>
<protein>
    <submittedName>
        <fullName evidence="2">Uncharacterized protein</fullName>
    </submittedName>
</protein>
<sequence length="103" mass="11474">MAGLGGGYFYAAASEAWLGFLYLTLVSGFAMMLLSIWSDGIWLVQLRGQAILLKVVLLIMILLYPDLKALLLVVVIVISGLISHAPGNVRYYSVFHRRRIDFL</sequence>
<gene>
    <name evidence="2" type="ORF">MNBD_GAMMA26-1354</name>
</gene>
<evidence type="ECO:0000313" key="2">
    <source>
        <dbReference type="EMBL" id="VAX11157.1"/>
    </source>
</evidence>
<name>A0A3B1C2M6_9ZZZZ</name>